<dbReference type="SUPFAM" id="SSF52172">
    <property type="entry name" value="CheY-like"/>
    <property type="match status" value="1"/>
</dbReference>
<dbReference type="InterPro" id="IPR035965">
    <property type="entry name" value="PAS-like_dom_sf"/>
</dbReference>
<evidence type="ECO:0000256" key="1">
    <source>
        <dbReference type="SAM" id="MobiDB-lite"/>
    </source>
</evidence>
<dbReference type="InterPro" id="IPR013655">
    <property type="entry name" value="PAS_fold_3"/>
</dbReference>
<sequence length="245" mass="26360">MSSPALSRQRPSTRQVRPVGVPSVTPGPRPAGTAATHERLAGRYRYDRRTSAWWWSPEMFTLHGLSPGSAEPCTEVLLHHQHPDDRVRTLEALTNACTAGQPFTVQSRIVRADGEQRTVVLLGEPELESTGGVSAVEGMCIDVTAAAVTSTDACRVAALQAEVEQLRCAMASRATIEQAKGILMLLTSCSEQVAFDLLAHISSHTHRKVREVAQSITESASGAARLPEDVCAIIHDACPPTPPLR</sequence>
<dbReference type="RefSeq" id="WP_344690920.1">
    <property type="nucleotide sequence ID" value="NZ_BAAAVV010000015.1"/>
</dbReference>
<dbReference type="SUPFAM" id="SSF55785">
    <property type="entry name" value="PYP-like sensor domain (PAS domain)"/>
    <property type="match status" value="1"/>
</dbReference>
<gene>
    <name evidence="3" type="ORF">GCM10010531_40950</name>
</gene>
<accession>A0ABP6PLG3</accession>
<dbReference type="InterPro" id="IPR011006">
    <property type="entry name" value="CheY-like_superfamily"/>
</dbReference>
<evidence type="ECO:0000259" key="2">
    <source>
        <dbReference type="PROSITE" id="PS50921"/>
    </source>
</evidence>
<evidence type="ECO:0000313" key="4">
    <source>
        <dbReference type="Proteomes" id="UP001499924"/>
    </source>
</evidence>
<dbReference type="Proteomes" id="UP001499924">
    <property type="component" value="Unassembled WGS sequence"/>
</dbReference>
<dbReference type="EMBL" id="BAAAVV010000015">
    <property type="protein sequence ID" value="GAA3182511.1"/>
    <property type="molecule type" value="Genomic_DNA"/>
</dbReference>
<dbReference type="InterPro" id="IPR000014">
    <property type="entry name" value="PAS"/>
</dbReference>
<proteinExistence type="predicted"/>
<protein>
    <submittedName>
        <fullName evidence="3">PAS and ANTAR domain-containing protein</fullName>
    </submittedName>
</protein>
<feature type="region of interest" description="Disordered" evidence="1">
    <location>
        <begin position="1"/>
        <end position="34"/>
    </location>
</feature>
<evidence type="ECO:0000313" key="3">
    <source>
        <dbReference type="EMBL" id="GAA3182511.1"/>
    </source>
</evidence>
<dbReference type="InterPro" id="IPR005561">
    <property type="entry name" value="ANTAR"/>
</dbReference>
<dbReference type="InterPro" id="IPR036388">
    <property type="entry name" value="WH-like_DNA-bd_sf"/>
</dbReference>
<comment type="caution">
    <text evidence="3">The sequence shown here is derived from an EMBL/GenBank/DDBJ whole genome shotgun (WGS) entry which is preliminary data.</text>
</comment>
<organism evidence="3 4">
    <name type="scientific">Blastococcus jejuensis</name>
    <dbReference type="NCBI Taxonomy" id="351224"/>
    <lineage>
        <taxon>Bacteria</taxon>
        <taxon>Bacillati</taxon>
        <taxon>Actinomycetota</taxon>
        <taxon>Actinomycetes</taxon>
        <taxon>Geodermatophilales</taxon>
        <taxon>Geodermatophilaceae</taxon>
        <taxon>Blastococcus</taxon>
    </lineage>
</organism>
<name>A0ABP6PLG3_9ACTN</name>
<keyword evidence="4" id="KW-1185">Reference proteome</keyword>
<dbReference type="Pfam" id="PF03861">
    <property type="entry name" value="ANTAR"/>
    <property type="match status" value="1"/>
</dbReference>
<dbReference type="Gene3D" id="2.10.70.100">
    <property type="match status" value="1"/>
</dbReference>
<dbReference type="CDD" id="cd00130">
    <property type="entry name" value="PAS"/>
    <property type="match status" value="1"/>
</dbReference>
<feature type="domain" description="ANTAR" evidence="2">
    <location>
        <begin position="156"/>
        <end position="217"/>
    </location>
</feature>
<dbReference type="PROSITE" id="PS50921">
    <property type="entry name" value="ANTAR"/>
    <property type="match status" value="1"/>
</dbReference>
<feature type="compositionally biased region" description="Polar residues" evidence="1">
    <location>
        <begin position="1"/>
        <end position="15"/>
    </location>
</feature>
<dbReference type="SMART" id="SM01012">
    <property type="entry name" value="ANTAR"/>
    <property type="match status" value="1"/>
</dbReference>
<dbReference type="Gene3D" id="1.10.10.10">
    <property type="entry name" value="Winged helix-like DNA-binding domain superfamily/Winged helix DNA-binding domain"/>
    <property type="match status" value="1"/>
</dbReference>
<reference evidence="4" key="1">
    <citation type="journal article" date="2019" name="Int. J. Syst. Evol. Microbiol.">
        <title>The Global Catalogue of Microorganisms (GCM) 10K type strain sequencing project: providing services to taxonomists for standard genome sequencing and annotation.</title>
        <authorList>
            <consortium name="The Broad Institute Genomics Platform"/>
            <consortium name="The Broad Institute Genome Sequencing Center for Infectious Disease"/>
            <person name="Wu L."/>
            <person name="Ma J."/>
        </authorList>
    </citation>
    <scope>NUCLEOTIDE SEQUENCE [LARGE SCALE GENOMIC DNA]</scope>
    <source>
        <strain evidence="4">JCM 15614</strain>
    </source>
</reference>
<dbReference type="Pfam" id="PF08447">
    <property type="entry name" value="PAS_3"/>
    <property type="match status" value="1"/>
</dbReference>
<dbReference type="Gene3D" id="3.30.450.20">
    <property type="entry name" value="PAS domain"/>
    <property type="match status" value="1"/>
</dbReference>